<name>A0A6C0CZL1_9ZZZZ</name>
<evidence type="ECO:0008006" key="2">
    <source>
        <dbReference type="Google" id="ProtNLM"/>
    </source>
</evidence>
<dbReference type="EMBL" id="MN739514">
    <property type="protein sequence ID" value="QHT09673.1"/>
    <property type="molecule type" value="Genomic_DNA"/>
</dbReference>
<accession>A0A6C0CZL1</accession>
<dbReference type="AlphaFoldDB" id="A0A6C0CZL1"/>
<evidence type="ECO:0000313" key="1">
    <source>
        <dbReference type="EMBL" id="QHT09673.1"/>
    </source>
</evidence>
<reference evidence="1" key="1">
    <citation type="journal article" date="2020" name="Nature">
        <title>Giant virus diversity and host interactions through global metagenomics.</title>
        <authorList>
            <person name="Schulz F."/>
            <person name="Roux S."/>
            <person name="Paez-Espino D."/>
            <person name="Jungbluth S."/>
            <person name="Walsh D.A."/>
            <person name="Denef V.J."/>
            <person name="McMahon K.D."/>
            <person name="Konstantinidis K.T."/>
            <person name="Eloe-Fadrosh E.A."/>
            <person name="Kyrpides N.C."/>
            <person name="Woyke T."/>
        </authorList>
    </citation>
    <scope>NUCLEOTIDE SEQUENCE</scope>
    <source>
        <strain evidence="1">GVMAG-M-3300023174-102</strain>
    </source>
</reference>
<protein>
    <recommendedName>
        <fullName evidence="2">DUF5679 domain-containing protein</fullName>
    </recommendedName>
</protein>
<organism evidence="1">
    <name type="scientific">viral metagenome</name>
    <dbReference type="NCBI Taxonomy" id="1070528"/>
    <lineage>
        <taxon>unclassified sequences</taxon>
        <taxon>metagenomes</taxon>
        <taxon>organismal metagenomes</taxon>
    </lineage>
</organism>
<proteinExistence type="predicted"/>
<sequence length="77" mass="8898">MPAKLQKKLKEQEFYCVSCRKRVKIEHDDICVDVIKNKKVRGGIPALRGICQKCDANVIKFIKVDKKAQMVDKYGRC</sequence>